<accession>A0A1M5NX51</accession>
<evidence type="ECO:0000256" key="1">
    <source>
        <dbReference type="SAM" id="MobiDB-lite"/>
    </source>
</evidence>
<dbReference type="Gene3D" id="3.30.70.1290">
    <property type="entry name" value="Transposase IS200-like"/>
    <property type="match status" value="1"/>
</dbReference>
<reference evidence="5" key="2">
    <citation type="submission" date="2016-11" db="EMBL/GenBank/DDBJ databases">
        <authorList>
            <person name="Varghese N."/>
            <person name="Submissions S."/>
        </authorList>
    </citation>
    <scope>NUCLEOTIDE SEQUENCE [LARGE SCALE GENOMIC DNA]</scope>
    <source>
        <strain evidence="5">DSM 19729</strain>
    </source>
</reference>
<reference evidence="4" key="1">
    <citation type="submission" date="2016-11" db="EMBL/GenBank/DDBJ databases">
        <authorList>
            <person name="Jaros S."/>
            <person name="Januszkiewicz K."/>
            <person name="Wedrychowicz H."/>
        </authorList>
    </citation>
    <scope>NUCLEOTIDE SEQUENCE [LARGE SCALE GENOMIC DNA]</scope>
    <source>
        <strain evidence="4">DSM 19729</strain>
    </source>
</reference>
<dbReference type="EMBL" id="FQWO01000005">
    <property type="protein sequence ID" value="SHG94146.1"/>
    <property type="molecule type" value="Genomic_DNA"/>
</dbReference>
<dbReference type="OrthoDB" id="9794403at2"/>
<dbReference type="STRING" id="280093.SAMN05443373_105152"/>
<feature type="region of interest" description="Disordered" evidence="1">
    <location>
        <begin position="96"/>
        <end position="137"/>
    </location>
</feature>
<evidence type="ECO:0000313" key="4">
    <source>
        <dbReference type="EMBL" id="SHG94146.1"/>
    </source>
</evidence>
<name>A0A1M5NX51_9FLAO</name>
<evidence type="ECO:0000313" key="3">
    <source>
        <dbReference type="EMBL" id="PRZ23430.1"/>
    </source>
</evidence>
<proteinExistence type="predicted"/>
<evidence type="ECO:0000259" key="2">
    <source>
        <dbReference type="SMART" id="SM01321"/>
    </source>
</evidence>
<protein>
    <recommendedName>
        <fullName evidence="2">Transposase IS200-like domain-containing protein</fullName>
    </recommendedName>
</protein>
<dbReference type="AlphaFoldDB" id="A0A1M5NX51"/>
<dbReference type="Proteomes" id="UP000237771">
    <property type="component" value="Unassembled WGS sequence"/>
</dbReference>
<dbReference type="SUPFAM" id="SSF143422">
    <property type="entry name" value="Transposase IS200-like"/>
    <property type="match status" value="1"/>
</dbReference>
<dbReference type="PANTHER" id="PTHR36966:SF1">
    <property type="entry name" value="REP-ASSOCIATED TYROSINE TRANSPOSASE"/>
    <property type="match status" value="1"/>
</dbReference>
<sequence length="257" mass="29885">MDKYKNKYRTTSRRLPHWDYSSNALYFLTIVTQNREFILGDVINAEMILSEIGKIVNVEFLKSFEIRDELFLCEYVIMPNHIHTIVEICHPPVQTPDPNNVELHDPNNVEPHGPNNIEPHGPNNVEPHGPNNVEPHGPNNVEPHGPNNIEPHGRAVLHLKSESNFNDFSIKRNPPIRLPKSISSFMAGFKSAVNTKIDDYIDEHNLSIPKYNRNNHFFQPNYHDHIIRNNFEYQRITNYIIQNPTKWNSDRLNSDNS</sequence>
<dbReference type="RefSeq" id="WP_139256901.1">
    <property type="nucleotide sequence ID" value="NZ_FQWO01000005.1"/>
</dbReference>
<dbReference type="EMBL" id="PVUB01000005">
    <property type="protein sequence ID" value="PRZ23430.1"/>
    <property type="molecule type" value="Genomic_DNA"/>
</dbReference>
<dbReference type="InterPro" id="IPR036515">
    <property type="entry name" value="Transposase_17_sf"/>
</dbReference>
<dbReference type="InterPro" id="IPR052715">
    <property type="entry name" value="RAYT_transposase"/>
</dbReference>
<gene>
    <name evidence="3" type="ORF">BC624_105152</name>
    <name evidence="4" type="ORF">SAMN05443373_105152</name>
</gene>
<dbReference type="GO" id="GO:0004803">
    <property type="term" value="F:transposase activity"/>
    <property type="evidence" value="ECO:0007669"/>
    <property type="project" value="InterPro"/>
</dbReference>
<evidence type="ECO:0000313" key="5">
    <source>
        <dbReference type="Proteomes" id="UP000184384"/>
    </source>
</evidence>
<evidence type="ECO:0000313" key="6">
    <source>
        <dbReference type="Proteomes" id="UP000237771"/>
    </source>
</evidence>
<dbReference type="PANTHER" id="PTHR36966">
    <property type="entry name" value="REP-ASSOCIATED TYROSINE TRANSPOSASE"/>
    <property type="match status" value="1"/>
</dbReference>
<reference evidence="3 6" key="3">
    <citation type="submission" date="2018-03" db="EMBL/GenBank/DDBJ databases">
        <title>Genomic Encyclopedia of Archaeal and Bacterial Type Strains, Phase II (KMG-II): from individual species to whole genera.</title>
        <authorList>
            <person name="Goeker M."/>
        </authorList>
    </citation>
    <scope>NUCLEOTIDE SEQUENCE [LARGE SCALE GENOMIC DNA]</scope>
    <source>
        <strain evidence="3 6">DSM 17797</strain>
    </source>
</reference>
<dbReference type="GO" id="GO:0006313">
    <property type="term" value="P:DNA transposition"/>
    <property type="evidence" value="ECO:0007669"/>
    <property type="project" value="InterPro"/>
</dbReference>
<dbReference type="InterPro" id="IPR002686">
    <property type="entry name" value="Transposase_17"/>
</dbReference>
<dbReference type="GO" id="GO:0043565">
    <property type="term" value="F:sequence-specific DNA binding"/>
    <property type="evidence" value="ECO:0007669"/>
    <property type="project" value="TreeGrafter"/>
</dbReference>
<feature type="domain" description="Transposase IS200-like" evidence="2">
    <location>
        <begin position="21"/>
        <end position="243"/>
    </location>
</feature>
<organism evidence="4 5">
    <name type="scientific">Flavobacterium granuli</name>
    <dbReference type="NCBI Taxonomy" id="280093"/>
    <lineage>
        <taxon>Bacteria</taxon>
        <taxon>Pseudomonadati</taxon>
        <taxon>Bacteroidota</taxon>
        <taxon>Flavobacteriia</taxon>
        <taxon>Flavobacteriales</taxon>
        <taxon>Flavobacteriaceae</taxon>
        <taxon>Flavobacterium</taxon>
    </lineage>
</organism>
<dbReference type="Proteomes" id="UP000184384">
    <property type="component" value="Unassembled WGS sequence"/>
</dbReference>
<keyword evidence="6" id="KW-1185">Reference proteome</keyword>
<dbReference type="SMART" id="SM01321">
    <property type="entry name" value="Y1_Tnp"/>
    <property type="match status" value="1"/>
</dbReference>